<dbReference type="SMART" id="SM00248">
    <property type="entry name" value="ANK"/>
    <property type="match status" value="7"/>
</dbReference>
<keyword evidence="2 3" id="KW-0040">ANK repeat</keyword>
<protein>
    <submittedName>
        <fullName evidence="5">Ankyrin repeat-containing domain protein</fullName>
    </submittedName>
</protein>
<dbReference type="EMBL" id="JBFXLT010000208">
    <property type="protein sequence ID" value="KAL2802110.1"/>
    <property type="molecule type" value="Genomic_DNA"/>
</dbReference>
<dbReference type="Pfam" id="PF12796">
    <property type="entry name" value="Ank_2"/>
    <property type="match status" value="1"/>
</dbReference>
<dbReference type="PANTHER" id="PTHR24193">
    <property type="entry name" value="ANKYRIN REPEAT PROTEIN"/>
    <property type="match status" value="1"/>
</dbReference>
<evidence type="ECO:0000256" key="1">
    <source>
        <dbReference type="ARBA" id="ARBA00022737"/>
    </source>
</evidence>
<name>A0ABR4GUE7_9EURO</name>
<evidence type="ECO:0000313" key="6">
    <source>
        <dbReference type="Proteomes" id="UP001610334"/>
    </source>
</evidence>
<dbReference type="Gene3D" id="1.25.40.20">
    <property type="entry name" value="Ankyrin repeat-containing domain"/>
    <property type="match status" value="2"/>
</dbReference>
<accession>A0ABR4GUE7</accession>
<sequence>MPSLLDIPNEIIVEISRYLSTKKVVDLSLANRELHKILQPRLELPKDCDSLLITAIEKRRDPAALKRIISQLDPGMFGPYSLIILPIAFKNHNDKAVELLCGEDGFGIYQNRDNPNYPRQFFEAIIQGHELAARYFIKLWPNSLGTALVGAAAGGSAAITRYLIENGAEIDAAGPEDKFHSIGWHEMVEEEVANALLLRDNITAELRLQLTPLAWAAANGHLEVVQLLVQHNARIDFHDQFGFTPLCWAAGQGRLEVISYILSIPPAEDAQDLALEAFRVAGARDQSEVIKFLWGFLTNKLEPNPDNARWLIRAATVCQDITLLQQLFKVGYGNYYSPPLTESAISIAIENHNFDMFKLLLDQLAYGDQILPDLLQKAVVEKDETVFSYLLDRVNITELNPLVLVDAAPCESIFRELLRAGVSRAALLPFTERFITRGRIHVVQTLLEEPGFRLEDHINRPILDCAVAAGRPMFEFLQEQHRWDEQLSPHTPDANRALELTVIKGDLELLQILFSQGFSASEQDLILLAARTLQLNPAWDRIINFLLERNQEALSEINSDGQSLLFRLMSSGHPVAPEAIRFLLRRGADPLQQDNSGNTPFDEAARNGRQFRSFFIMKNFLEQRDDRYINERVAKGYSIMKENAGKYLRDLGV</sequence>
<proteinExistence type="predicted"/>
<gene>
    <name evidence="5" type="ORF">BJX63DRAFT_438185</name>
</gene>
<evidence type="ECO:0000313" key="5">
    <source>
        <dbReference type="EMBL" id="KAL2802110.1"/>
    </source>
</evidence>
<organism evidence="5 6">
    <name type="scientific">Aspergillus granulosus</name>
    <dbReference type="NCBI Taxonomy" id="176169"/>
    <lineage>
        <taxon>Eukaryota</taxon>
        <taxon>Fungi</taxon>
        <taxon>Dikarya</taxon>
        <taxon>Ascomycota</taxon>
        <taxon>Pezizomycotina</taxon>
        <taxon>Eurotiomycetes</taxon>
        <taxon>Eurotiomycetidae</taxon>
        <taxon>Eurotiales</taxon>
        <taxon>Aspergillaceae</taxon>
        <taxon>Aspergillus</taxon>
        <taxon>Aspergillus subgen. Nidulantes</taxon>
    </lineage>
</organism>
<dbReference type="SUPFAM" id="SSF48403">
    <property type="entry name" value="Ankyrin repeat"/>
    <property type="match status" value="2"/>
</dbReference>
<dbReference type="PROSITE" id="PS50181">
    <property type="entry name" value="FBOX"/>
    <property type="match status" value="1"/>
</dbReference>
<keyword evidence="1" id="KW-0677">Repeat</keyword>
<comment type="caution">
    <text evidence="5">The sequence shown here is derived from an EMBL/GenBank/DDBJ whole genome shotgun (WGS) entry which is preliminary data.</text>
</comment>
<dbReference type="InterPro" id="IPR036770">
    <property type="entry name" value="Ankyrin_rpt-contain_sf"/>
</dbReference>
<dbReference type="PANTHER" id="PTHR24193:SF121">
    <property type="entry name" value="ADA2A-CONTAINING COMPLEX COMPONENT 3, ISOFORM D"/>
    <property type="match status" value="1"/>
</dbReference>
<dbReference type="PROSITE" id="PS50088">
    <property type="entry name" value="ANK_REPEAT"/>
    <property type="match status" value="1"/>
</dbReference>
<dbReference type="PROSITE" id="PS50297">
    <property type="entry name" value="ANK_REP_REGION"/>
    <property type="match status" value="1"/>
</dbReference>
<keyword evidence="6" id="KW-1185">Reference proteome</keyword>
<feature type="domain" description="F-box" evidence="4">
    <location>
        <begin position="1"/>
        <end position="39"/>
    </location>
</feature>
<feature type="repeat" description="ANK" evidence="3">
    <location>
        <begin position="208"/>
        <end position="240"/>
    </location>
</feature>
<dbReference type="Proteomes" id="UP001610334">
    <property type="component" value="Unassembled WGS sequence"/>
</dbReference>
<dbReference type="InterPro" id="IPR050663">
    <property type="entry name" value="Ankyrin-SOCS_Box"/>
</dbReference>
<evidence type="ECO:0000256" key="2">
    <source>
        <dbReference type="ARBA" id="ARBA00023043"/>
    </source>
</evidence>
<reference evidence="5 6" key="1">
    <citation type="submission" date="2024-07" db="EMBL/GenBank/DDBJ databases">
        <title>Section-level genome sequencing and comparative genomics of Aspergillus sections Usti and Cavernicolus.</title>
        <authorList>
            <consortium name="Lawrence Berkeley National Laboratory"/>
            <person name="Nybo J.L."/>
            <person name="Vesth T.C."/>
            <person name="Theobald S."/>
            <person name="Frisvad J.C."/>
            <person name="Larsen T.O."/>
            <person name="Kjaerboelling I."/>
            <person name="Rothschild-Mancinelli K."/>
            <person name="Lyhne E.K."/>
            <person name="Kogle M.E."/>
            <person name="Barry K."/>
            <person name="Clum A."/>
            <person name="Na H."/>
            <person name="Ledsgaard L."/>
            <person name="Lin J."/>
            <person name="Lipzen A."/>
            <person name="Kuo A."/>
            <person name="Riley R."/>
            <person name="Mondo S."/>
            <person name="Labutti K."/>
            <person name="Haridas S."/>
            <person name="Pangalinan J."/>
            <person name="Salamov A.A."/>
            <person name="Simmons B.A."/>
            <person name="Magnuson J.K."/>
            <person name="Chen J."/>
            <person name="Drula E."/>
            <person name="Henrissat B."/>
            <person name="Wiebenga A."/>
            <person name="Lubbers R.J."/>
            <person name="Gomes A.C."/>
            <person name="Makela M.R."/>
            <person name="Stajich J."/>
            <person name="Grigoriev I.V."/>
            <person name="Mortensen U.H."/>
            <person name="De Vries R.P."/>
            <person name="Baker S.E."/>
            <person name="Andersen M.R."/>
        </authorList>
    </citation>
    <scope>NUCLEOTIDE SEQUENCE [LARGE SCALE GENOMIC DNA]</scope>
    <source>
        <strain evidence="5 6">CBS 588.65</strain>
    </source>
</reference>
<dbReference type="InterPro" id="IPR001810">
    <property type="entry name" value="F-box_dom"/>
</dbReference>
<evidence type="ECO:0000259" key="4">
    <source>
        <dbReference type="PROSITE" id="PS50181"/>
    </source>
</evidence>
<dbReference type="InterPro" id="IPR002110">
    <property type="entry name" value="Ankyrin_rpt"/>
</dbReference>
<evidence type="ECO:0000256" key="3">
    <source>
        <dbReference type="PROSITE-ProRule" id="PRU00023"/>
    </source>
</evidence>